<feature type="region of interest" description="Disordered" evidence="2">
    <location>
        <begin position="430"/>
        <end position="452"/>
    </location>
</feature>
<organism evidence="4 5">
    <name type="scientific">Rhododendron simsii</name>
    <name type="common">Sims's rhododendron</name>
    <dbReference type="NCBI Taxonomy" id="118357"/>
    <lineage>
        <taxon>Eukaryota</taxon>
        <taxon>Viridiplantae</taxon>
        <taxon>Streptophyta</taxon>
        <taxon>Embryophyta</taxon>
        <taxon>Tracheophyta</taxon>
        <taxon>Spermatophyta</taxon>
        <taxon>Magnoliopsida</taxon>
        <taxon>eudicotyledons</taxon>
        <taxon>Gunneridae</taxon>
        <taxon>Pentapetalae</taxon>
        <taxon>asterids</taxon>
        <taxon>Ericales</taxon>
        <taxon>Ericaceae</taxon>
        <taxon>Ericoideae</taxon>
        <taxon>Rhodoreae</taxon>
        <taxon>Rhododendron</taxon>
    </lineage>
</organism>
<dbReference type="OrthoDB" id="1934635at2759"/>
<dbReference type="Gene3D" id="3.30.420.10">
    <property type="entry name" value="Ribonuclease H-like superfamily/Ribonuclease H"/>
    <property type="match status" value="1"/>
</dbReference>
<keyword evidence="1" id="KW-0862">Zinc</keyword>
<dbReference type="SMART" id="SM00343">
    <property type="entry name" value="ZnF_C2HC"/>
    <property type="match status" value="1"/>
</dbReference>
<dbReference type="InterPro" id="IPR056924">
    <property type="entry name" value="SH3_Tf2-1"/>
</dbReference>
<keyword evidence="5" id="KW-1185">Reference proteome</keyword>
<reference evidence="4" key="1">
    <citation type="submission" date="2019-11" db="EMBL/GenBank/DDBJ databases">
        <authorList>
            <person name="Liu Y."/>
            <person name="Hou J."/>
            <person name="Li T.-Q."/>
            <person name="Guan C.-H."/>
            <person name="Wu X."/>
            <person name="Wu H.-Z."/>
            <person name="Ling F."/>
            <person name="Zhang R."/>
            <person name="Shi X.-G."/>
            <person name="Ren J.-P."/>
            <person name="Chen E.-F."/>
            <person name="Sun J.-M."/>
        </authorList>
    </citation>
    <scope>NUCLEOTIDE SEQUENCE</scope>
    <source>
        <strain evidence="4">Adult_tree_wgs_1</strain>
        <tissue evidence="4">Leaves</tissue>
    </source>
</reference>
<accession>A0A834G5Z1</accession>
<dbReference type="PROSITE" id="PS50158">
    <property type="entry name" value="ZF_CCHC"/>
    <property type="match status" value="1"/>
</dbReference>
<dbReference type="InterPro" id="IPR036397">
    <property type="entry name" value="RNaseH_sf"/>
</dbReference>
<feature type="domain" description="CCHC-type" evidence="3">
    <location>
        <begin position="122"/>
        <end position="138"/>
    </location>
</feature>
<dbReference type="AlphaFoldDB" id="A0A834G5Z1"/>
<dbReference type="PANTHER" id="PTHR35046:SF18">
    <property type="entry name" value="RNA-DIRECTED DNA POLYMERASE"/>
    <property type="match status" value="1"/>
</dbReference>
<sequence>MYQRLQNLRQNSRSVDDYTGEFYELVARNDLAETEEQKMARYVGGLRPPIQDALNMIDLYSVSEAYQRALQLEKQLSRRTAAPNWSSTNRIPGVTGAPAVRAVNPLSTVPQSNKAITGSGFRCFKCGEQGHRATDCRKGDRPGKALFLDTDEPIYEQDCGFGQEPLYDDSEDVDVHEEDVEGDRVEHDGGTNVYSFLFGGTKIRLLPSKEGVPKAQAGEGPVLLTRAKFEEELQADSTVYILVAKGPSVEVPNQPTPETLKPLLQDLVEGSLKSWDQKLSQAEFAFNHSVNRSTGFSPFQIVYGFNPRAPIDLAPVPDLKRIHGKAEDFMHQLQQIHEATRRHLEASTAKYKHSADKKRRLVEFDAGDYVYAILTKDRFPAGEYNKLAARKIGPVEVLERINPNAYRLKLPSHVRTADVFNVKHLIPFRGDSSSDEDCNSRSNSFQVGEDDPDQVATAYLESLDRRKG</sequence>
<protein>
    <recommendedName>
        <fullName evidence="3">CCHC-type domain-containing protein</fullName>
    </recommendedName>
</protein>
<dbReference type="Proteomes" id="UP000626092">
    <property type="component" value="Unassembled WGS sequence"/>
</dbReference>
<comment type="caution">
    <text evidence="4">The sequence shown here is derived from an EMBL/GenBank/DDBJ whole genome shotgun (WGS) entry which is preliminary data.</text>
</comment>
<evidence type="ECO:0000259" key="3">
    <source>
        <dbReference type="PROSITE" id="PS50158"/>
    </source>
</evidence>
<proteinExistence type="predicted"/>
<evidence type="ECO:0000256" key="2">
    <source>
        <dbReference type="SAM" id="MobiDB-lite"/>
    </source>
</evidence>
<gene>
    <name evidence="4" type="ORF">RHSIM_Rhsim13G0079100</name>
</gene>
<dbReference type="Pfam" id="PF03732">
    <property type="entry name" value="Retrotrans_gag"/>
    <property type="match status" value="1"/>
</dbReference>
<name>A0A834G5Z1_RHOSS</name>
<dbReference type="Pfam" id="PF00098">
    <property type="entry name" value="zf-CCHC"/>
    <property type="match status" value="1"/>
</dbReference>
<dbReference type="PANTHER" id="PTHR35046">
    <property type="entry name" value="ZINC KNUCKLE (CCHC-TYPE) FAMILY PROTEIN"/>
    <property type="match status" value="1"/>
</dbReference>
<keyword evidence="1" id="KW-0863">Zinc-finger</keyword>
<dbReference type="GO" id="GO:0003676">
    <property type="term" value="F:nucleic acid binding"/>
    <property type="evidence" value="ECO:0007669"/>
    <property type="project" value="InterPro"/>
</dbReference>
<dbReference type="GO" id="GO:0008270">
    <property type="term" value="F:zinc ion binding"/>
    <property type="evidence" value="ECO:0007669"/>
    <property type="project" value="UniProtKB-KW"/>
</dbReference>
<dbReference type="EMBL" id="WJXA01000013">
    <property type="protein sequence ID" value="KAF7120408.1"/>
    <property type="molecule type" value="Genomic_DNA"/>
</dbReference>
<evidence type="ECO:0000256" key="1">
    <source>
        <dbReference type="PROSITE-ProRule" id="PRU00047"/>
    </source>
</evidence>
<evidence type="ECO:0000313" key="4">
    <source>
        <dbReference type="EMBL" id="KAF7120408.1"/>
    </source>
</evidence>
<dbReference type="InterPro" id="IPR005162">
    <property type="entry name" value="Retrotrans_gag_dom"/>
</dbReference>
<dbReference type="SUPFAM" id="SSF57756">
    <property type="entry name" value="Retrovirus zinc finger-like domains"/>
    <property type="match status" value="1"/>
</dbReference>
<dbReference type="Pfam" id="PF24626">
    <property type="entry name" value="SH3_Tf2-1"/>
    <property type="match status" value="1"/>
</dbReference>
<dbReference type="Gene3D" id="4.10.60.10">
    <property type="entry name" value="Zinc finger, CCHC-type"/>
    <property type="match status" value="1"/>
</dbReference>
<keyword evidence="1" id="KW-0479">Metal-binding</keyword>
<dbReference type="InterPro" id="IPR001878">
    <property type="entry name" value="Znf_CCHC"/>
</dbReference>
<dbReference type="InterPro" id="IPR036875">
    <property type="entry name" value="Znf_CCHC_sf"/>
</dbReference>
<evidence type="ECO:0000313" key="5">
    <source>
        <dbReference type="Proteomes" id="UP000626092"/>
    </source>
</evidence>